<proteinExistence type="predicted"/>
<dbReference type="GO" id="GO:0008270">
    <property type="term" value="F:zinc ion binding"/>
    <property type="evidence" value="ECO:0007669"/>
    <property type="project" value="UniProtKB-KW"/>
</dbReference>
<dbReference type="PANTHER" id="PTHR10237">
    <property type="entry name" value="DEFORMED EPIDERMAL AUTOREGULATORY FACTOR 1 HOMOLOG SUPPRESSIN"/>
    <property type="match status" value="1"/>
</dbReference>
<dbReference type="OrthoDB" id="9922773at2759"/>
<protein>
    <recommendedName>
        <fullName evidence="6">MYND-type domain-containing protein</fullName>
    </recommendedName>
</protein>
<evidence type="ECO:0000256" key="2">
    <source>
        <dbReference type="ARBA" id="ARBA00022771"/>
    </source>
</evidence>
<evidence type="ECO:0000313" key="7">
    <source>
        <dbReference type="EMBL" id="KIJ63584.1"/>
    </source>
</evidence>
<evidence type="ECO:0000256" key="5">
    <source>
        <dbReference type="SAM" id="MobiDB-lite"/>
    </source>
</evidence>
<evidence type="ECO:0000256" key="3">
    <source>
        <dbReference type="ARBA" id="ARBA00022833"/>
    </source>
</evidence>
<feature type="region of interest" description="Disordered" evidence="5">
    <location>
        <begin position="28"/>
        <end position="51"/>
    </location>
</feature>
<sequence length="410" mass="47075">MPLTKKQKDIEIAKILMQLTRLRMRNEERVEQHAAEGTQDASTVNEPDAETNEGVASIMAQLLRLRVENSAEAVDPEEEREDLEGGMGIILDAFGLPKPKQSEKKKGRKKKKEVQKLTAAGKPRWTRKDIPRLPKVLLKGYTPEELDDLFDDDGYLLDFVQSMVDNDIAGTANVCYVWKKLASSKCSKCKMIYYCSKECQRSHWKTHKPTCLMIRDPLHFSPDYAEEEMKRNPEFAQQMVNGVNMRTRGRKYDTVEELMRTWMKACPFGGDITVTTSVGTHMFVVLRDADTGVIQLHHETIAKPLKTPRPHNHHKRNPADFKDVVKHIADYVEAQLRTIRPPLLSVYAEFMTISADEIDFSRFNQQRTRRGAEITWRGTHSEVIQFEPDGLKQSDEWADPGKNTGTLYPW</sequence>
<evidence type="ECO:0000313" key="8">
    <source>
        <dbReference type="Proteomes" id="UP000053820"/>
    </source>
</evidence>
<accession>A0A0C9VDG1</accession>
<dbReference type="Pfam" id="PF01753">
    <property type="entry name" value="zf-MYND"/>
    <property type="match status" value="1"/>
</dbReference>
<dbReference type="PROSITE" id="PS50865">
    <property type="entry name" value="ZF_MYND_2"/>
    <property type="match status" value="1"/>
</dbReference>
<evidence type="ECO:0000256" key="4">
    <source>
        <dbReference type="PROSITE-ProRule" id="PRU00134"/>
    </source>
</evidence>
<keyword evidence="8" id="KW-1185">Reference proteome</keyword>
<name>A0A0C9VDG1_9AGAM</name>
<evidence type="ECO:0000256" key="1">
    <source>
        <dbReference type="ARBA" id="ARBA00022723"/>
    </source>
</evidence>
<keyword evidence="3" id="KW-0862">Zinc</keyword>
<dbReference type="GO" id="GO:0000981">
    <property type="term" value="F:DNA-binding transcription factor activity, RNA polymerase II-specific"/>
    <property type="evidence" value="ECO:0007669"/>
    <property type="project" value="TreeGrafter"/>
</dbReference>
<feature type="domain" description="MYND-type" evidence="6">
    <location>
        <begin position="172"/>
        <end position="211"/>
    </location>
</feature>
<dbReference type="AlphaFoldDB" id="A0A0C9VDG1"/>
<keyword evidence="2 4" id="KW-0863">Zinc-finger</keyword>
<dbReference type="GO" id="GO:0005634">
    <property type="term" value="C:nucleus"/>
    <property type="evidence" value="ECO:0007669"/>
    <property type="project" value="TreeGrafter"/>
</dbReference>
<dbReference type="InterPro" id="IPR002893">
    <property type="entry name" value="Znf_MYND"/>
</dbReference>
<feature type="compositionally biased region" description="Basic residues" evidence="5">
    <location>
        <begin position="103"/>
        <end position="113"/>
    </location>
</feature>
<dbReference type="SUPFAM" id="SSF144232">
    <property type="entry name" value="HIT/MYND zinc finger-like"/>
    <property type="match status" value="1"/>
</dbReference>
<dbReference type="Gene3D" id="6.10.140.2220">
    <property type="match status" value="1"/>
</dbReference>
<organism evidence="7 8">
    <name type="scientific">Hydnomerulius pinastri MD-312</name>
    <dbReference type="NCBI Taxonomy" id="994086"/>
    <lineage>
        <taxon>Eukaryota</taxon>
        <taxon>Fungi</taxon>
        <taxon>Dikarya</taxon>
        <taxon>Basidiomycota</taxon>
        <taxon>Agaricomycotina</taxon>
        <taxon>Agaricomycetes</taxon>
        <taxon>Agaricomycetidae</taxon>
        <taxon>Boletales</taxon>
        <taxon>Boletales incertae sedis</taxon>
        <taxon>Leucogyrophana</taxon>
    </lineage>
</organism>
<gene>
    <name evidence="7" type="ORF">HYDPIDRAFT_113057</name>
</gene>
<feature type="region of interest" description="Disordered" evidence="5">
    <location>
        <begin position="98"/>
        <end position="121"/>
    </location>
</feature>
<dbReference type="HOGENOM" id="CLU_670957_0_0_1"/>
<reference evidence="7 8" key="1">
    <citation type="submission" date="2014-04" db="EMBL/GenBank/DDBJ databases">
        <title>Evolutionary Origins and Diversification of the Mycorrhizal Mutualists.</title>
        <authorList>
            <consortium name="DOE Joint Genome Institute"/>
            <consortium name="Mycorrhizal Genomics Consortium"/>
            <person name="Kohler A."/>
            <person name="Kuo A."/>
            <person name="Nagy L.G."/>
            <person name="Floudas D."/>
            <person name="Copeland A."/>
            <person name="Barry K.W."/>
            <person name="Cichocki N."/>
            <person name="Veneault-Fourrey C."/>
            <person name="LaButti K."/>
            <person name="Lindquist E.A."/>
            <person name="Lipzen A."/>
            <person name="Lundell T."/>
            <person name="Morin E."/>
            <person name="Murat C."/>
            <person name="Riley R."/>
            <person name="Ohm R."/>
            <person name="Sun H."/>
            <person name="Tunlid A."/>
            <person name="Henrissat B."/>
            <person name="Grigoriev I.V."/>
            <person name="Hibbett D.S."/>
            <person name="Martin F."/>
        </authorList>
    </citation>
    <scope>NUCLEOTIDE SEQUENCE [LARGE SCALE GENOMIC DNA]</scope>
    <source>
        <strain evidence="7 8">MD-312</strain>
    </source>
</reference>
<dbReference type="EMBL" id="KN839850">
    <property type="protein sequence ID" value="KIJ63584.1"/>
    <property type="molecule type" value="Genomic_DNA"/>
</dbReference>
<keyword evidence="1" id="KW-0479">Metal-binding</keyword>
<dbReference type="PANTHER" id="PTHR10237:SF14">
    <property type="entry name" value="MYND-TYPE DOMAIN-CONTAINING PROTEIN"/>
    <property type="match status" value="1"/>
</dbReference>
<evidence type="ECO:0000259" key="6">
    <source>
        <dbReference type="PROSITE" id="PS50865"/>
    </source>
</evidence>
<dbReference type="Proteomes" id="UP000053820">
    <property type="component" value="Unassembled WGS sequence"/>
</dbReference>
<dbReference type="InterPro" id="IPR024119">
    <property type="entry name" value="TF_DEAF-1"/>
</dbReference>